<evidence type="ECO:0000313" key="2">
    <source>
        <dbReference type="Ensembl" id="ENSVKKP00000019501.1"/>
    </source>
</evidence>
<dbReference type="SUPFAM" id="SSF81518">
    <property type="entry name" value="Subunit XI (6.4 kDa protein) of cytochrome bc1 complex (Ubiquinol-cytochrome c reductase)"/>
    <property type="match status" value="1"/>
</dbReference>
<dbReference type="PANTHER" id="PTHR15420:SF2">
    <property type="entry name" value="CYTOCHROME B-C1 COMPLEX SUBUNIT 10"/>
    <property type="match status" value="1"/>
</dbReference>
<name>A0A8D2LBW5_VARKO</name>
<dbReference type="GO" id="GO:0005743">
    <property type="term" value="C:mitochondrial inner membrane"/>
    <property type="evidence" value="ECO:0007669"/>
    <property type="project" value="TreeGrafter"/>
</dbReference>
<dbReference type="GO" id="GO:0006122">
    <property type="term" value="P:mitochondrial electron transport, ubiquinol to cytochrome c"/>
    <property type="evidence" value="ECO:0007669"/>
    <property type="project" value="InterPro"/>
</dbReference>
<dbReference type="Ensembl" id="ENSVKKT00000019981.1">
    <property type="protein sequence ID" value="ENSVKKP00000019501.1"/>
    <property type="gene ID" value="ENSVKKG00000013219.1"/>
</dbReference>
<dbReference type="OMA" id="RAWVPNM"/>
<keyword evidence="1" id="KW-0812">Transmembrane</keyword>
<protein>
    <recommendedName>
        <fullName evidence="4">Cytochrome b-c1 complex subunit 10</fullName>
    </recommendedName>
</protein>
<evidence type="ECO:0000313" key="3">
    <source>
        <dbReference type="Proteomes" id="UP000694545"/>
    </source>
</evidence>
<proteinExistence type="predicted"/>
<organism evidence="2 3">
    <name type="scientific">Varanus komodoensis</name>
    <name type="common">Komodo dragon</name>
    <dbReference type="NCBI Taxonomy" id="61221"/>
    <lineage>
        <taxon>Eukaryota</taxon>
        <taxon>Metazoa</taxon>
        <taxon>Chordata</taxon>
        <taxon>Craniata</taxon>
        <taxon>Vertebrata</taxon>
        <taxon>Euteleostomi</taxon>
        <taxon>Lepidosauria</taxon>
        <taxon>Squamata</taxon>
        <taxon>Bifurcata</taxon>
        <taxon>Unidentata</taxon>
        <taxon>Episquamata</taxon>
        <taxon>Toxicofera</taxon>
        <taxon>Anguimorpha</taxon>
        <taxon>Paleoanguimorpha</taxon>
        <taxon>Varanoidea</taxon>
        <taxon>Varanidae</taxon>
        <taxon>Varanus</taxon>
    </lineage>
</organism>
<dbReference type="PANTHER" id="PTHR15420">
    <property type="entry name" value="UBIQUINOL-CYTOCHROME C REDUCTASE COMPLEX 6.4 KD PROTEIN"/>
    <property type="match status" value="1"/>
</dbReference>
<dbReference type="AlphaFoldDB" id="A0A8D2LBW5"/>
<accession>A0A8D2LBW5</accession>
<dbReference type="Gene3D" id="1.20.5.220">
    <property type="match status" value="1"/>
</dbReference>
<evidence type="ECO:0008006" key="4">
    <source>
        <dbReference type="Google" id="ProtNLM"/>
    </source>
</evidence>
<reference evidence="2" key="1">
    <citation type="submission" date="2025-08" db="UniProtKB">
        <authorList>
            <consortium name="Ensembl"/>
        </authorList>
    </citation>
    <scope>IDENTIFICATION</scope>
</reference>
<dbReference type="Proteomes" id="UP000694545">
    <property type="component" value="Unplaced"/>
</dbReference>
<keyword evidence="3" id="KW-1185">Reference proteome</keyword>
<reference evidence="2" key="2">
    <citation type="submission" date="2025-09" db="UniProtKB">
        <authorList>
            <consortium name="Ensembl"/>
        </authorList>
    </citation>
    <scope>IDENTIFICATION</scope>
</reference>
<keyword evidence="1" id="KW-1133">Transmembrane helix</keyword>
<keyword evidence="1" id="KW-0472">Membrane</keyword>
<sequence>SPGASLGVFGKPTSRTWKQMPSMATWCSVGVVGMIWVTDWKLILNYVPWINGKFRTDN</sequence>
<feature type="transmembrane region" description="Helical" evidence="1">
    <location>
        <begin position="20"/>
        <end position="37"/>
    </location>
</feature>
<evidence type="ECO:0000256" key="1">
    <source>
        <dbReference type="SAM" id="Phobius"/>
    </source>
</evidence>
<dbReference type="InterPro" id="IPR029027">
    <property type="entry name" value="Single_a-helix_sf"/>
</dbReference>
<dbReference type="Pfam" id="PF08997">
    <property type="entry name" value="UCR_6-4kD"/>
    <property type="match status" value="1"/>
</dbReference>
<dbReference type="InterPro" id="IPR015089">
    <property type="entry name" value="UQCR"/>
</dbReference>